<keyword evidence="2" id="KW-1185">Reference proteome</keyword>
<dbReference type="EMBL" id="CP000782">
    <property type="protein sequence ID" value="ABS70203.1"/>
    <property type="molecule type" value="Genomic_DNA"/>
</dbReference>
<keyword evidence="1" id="KW-0614">Plasmid</keyword>
<protein>
    <submittedName>
        <fullName evidence="1">Uncharacterized protein</fullName>
    </submittedName>
</protein>
<dbReference type="Proteomes" id="UP000002417">
    <property type="component" value="Plasmid pXAUT01"/>
</dbReference>
<geneLocation type="plasmid" evidence="1 2">
    <name>pXAUT01</name>
</geneLocation>
<sequence>MQLGELRLQCLAGLQAAPDLRSVAIFDEMIRRHPELGAGIRRTLERRIRSWRAIRGEEREVIFRQVHEPGHMGLSDFTDSRHRGLRISIEISVRPIAS</sequence>
<reference evidence="1 2" key="1">
    <citation type="submission" date="2007-07" db="EMBL/GenBank/DDBJ databases">
        <title>Complete sequence of plasmid pXAUT01 of Xanthobacter autotrophicus Py2.</title>
        <authorList>
            <consortium name="US DOE Joint Genome Institute"/>
            <person name="Copeland A."/>
            <person name="Lucas S."/>
            <person name="Lapidus A."/>
            <person name="Barry K."/>
            <person name="Glavina del Rio T."/>
            <person name="Hammon N."/>
            <person name="Israni S."/>
            <person name="Dalin E."/>
            <person name="Tice H."/>
            <person name="Pitluck S."/>
            <person name="Sims D."/>
            <person name="Brettin T."/>
            <person name="Bruce D."/>
            <person name="Detter J.C."/>
            <person name="Han C."/>
            <person name="Tapia R."/>
            <person name="Brainard J."/>
            <person name="Schmutz J."/>
            <person name="Larimer F."/>
            <person name="Land M."/>
            <person name="Hauser L."/>
            <person name="Kyrpides N."/>
            <person name="Kim E."/>
            <person name="Ensigns S.A."/>
            <person name="Richardson P."/>
        </authorList>
    </citation>
    <scope>NUCLEOTIDE SEQUENCE [LARGE SCALE GENOMIC DNA]</scope>
    <source>
        <strain evidence="2">ATCC BAA-1158 / Py2</strain>
        <plasmid evidence="2">Plasmid pXAUT01</plasmid>
    </source>
</reference>
<evidence type="ECO:0000313" key="2">
    <source>
        <dbReference type="Proteomes" id="UP000002417"/>
    </source>
</evidence>
<accession>A7IQA7</accession>
<evidence type="ECO:0000313" key="1">
    <source>
        <dbReference type="EMBL" id="ABS70203.1"/>
    </source>
</evidence>
<dbReference type="eggNOG" id="COG4584">
    <property type="taxonomic scope" value="Bacteria"/>
</dbReference>
<dbReference type="HOGENOM" id="CLU_2332924_0_0_5"/>
<proteinExistence type="predicted"/>
<name>A7IQA7_XANP2</name>
<organism evidence="1 2">
    <name type="scientific">Xanthobacter autotrophicus (strain ATCC BAA-1158 / Py2)</name>
    <dbReference type="NCBI Taxonomy" id="78245"/>
    <lineage>
        <taxon>Bacteria</taxon>
        <taxon>Pseudomonadati</taxon>
        <taxon>Pseudomonadota</taxon>
        <taxon>Alphaproteobacteria</taxon>
        <taxon>Hyphomicrobiales</taxon>
        <taxon>Xanthobacteraceae</taxon>
        <taxon>Xanthobacter</taxon>
    </lineage>
</organism>
<dbReference type="KEGG" id="xau:Xaut_5004"/>
<gene>
    <name evidence="1" type="ordered locus">Xaut_5004</name>
</gene>
<dbReference type="AlphaFoldDB" id="A7IQA7"/>